<dbReference type="EMBL" id="JAAYQL010000042">
    <property type="protein sequence ID" value="NLK32652.1"/>
    <property type="molecule type" value="Genomic_DNA"/>
</dbReference>
<accession>A0A7K4AVH0</accession>
<name>A0A7K4AVH0_9EURY</name>
<organism evidence="1 2">
    <name type="scientific">Methanosarcina flavescens</name>
    <dbReference type="NCBI Taxonomy" id="1715806"/>
    <lineage>
        <taxon>Archaea</taxon>
        <taxon>Methanobacteriati</taxon>
        <taxon>Methanobacteriota</taxon>
        <taxon>Stenosarchaea group</taxon>
        <taxon>Methanomicrobia</taxon>
        <taxon>Methanosarcinales</taxon>
        <taxon>Methanosarcinaceae</taxon>
        <taxon>Methanosarcina</taxon>
    </lineage>
</organism>
<dbReference type="Proteomes" id="UP000585579">
    <property type="component" value="Unassembled WGS sequence"/>
</dbReference>
<proteinExistence type="predicted"/>
<dbReference type="AlphaFoldDB" id="A0A7K4AVH0"/>
<gene>
    <name evidence="1" type="ORF">GX302_07415</name>
</gene>
<evidence type="ECO:0000313" key="1">
    <source>
        <dbReference type="EMBL" id="NLK32652.1"/>
    </source>
</evidence>
<reference evidence="1 2" key="1">
    <citation type="journal article" date="2020" name="Biotechnol. Biofuels">
        <title>New insights from the biogas microbiome by comprehensive genome-resolved metagenomics of nearly 1600 species originating from multiple anaerobic digesters.</title>
        <authorList>
            <person name="Campanaro S."/>
            <person name="Treu L."/>
            <person name="Rodriguez-R L.M."/>
            <person name="Kovalovszki A."/>
            <person name="Ziels R.M."/>
            <person name="Maus I."/>
            <person name="Zhu X."/>
            <person name="Kougias P.G."/>
            <person name="Basile A."/>
            <person name="Luo G."/>
            <person name="Schluter A."/>
            <person name="Konstantinidis K.T."/>
            <person name="Angelidaki I."/>
        </authorList>
    </citation>
    <scope>NUCLEOTIDE SEQUENCE [LARGE SCALE GENOMIC DNA]</scope>
    <source>
        <strain evidence="1">AS22ysBPME_46</strain>
    </source>
</reference>
<evidence type="ECO:0000313" key="2">
    <source>
        <dbReference type="Proteomes" id="UP000585579"/>
    </source>
</evidence>
<comment type="caution">
    <text evidence="1">The sequence shown here is derived from an EMBL/GenBank/DDBJ whole genome shotgun (WGS) entry which is preliminary data.</text>
</comment>
<protein>
    <submittedName>
        <fullName evidence="1">Uncharacterized protein</fullName>
    </submittedName>
</protein>
<sequence length="47" mass="5472">MGTKIKKYSKIICMEARAERKRFKAKPAGHKLVNRLEFMRTGFAESL</sequence>